<dbReference type="EMBL" id="JACPSX010000058">
    <property type="protein sequence ID" value="MBI3014141.1"/>
    <property type="molecule type" value="Genomic_DNA"/>
</dbReference>
<feature type="transmembrane region" description="Helical" evidence="1">
    <location>
        <begin position="38"/>
        <end position="56"/>
    </location>
</feature>
<dbReference type="CDD" id="cd07326">
    <property type="entry name" value="M56_BlaR1_MecR1_like"/>
    <property type="match status" value="1"/>
</dbReference>
<evidence type="ECO:0000313" key="3">
    <source>
        <dbReference type="EMBL" id="MBI3014141.1"/>
    </source>
</evidence>
<feature type="transmembrane region" description="Helical" evidence="1">
    <location>
        <begin position="6"/>
        <end position="26"/>
    </location>
</feature>
<dbReference type="Gene3D" id="3.30.2010.10">
    <property type="entry name" value="Metalloproteases ('zincins'), catalytic domain"/>
    <property type="match status" value="1"/>
</dbReference>
<reference evidence="3" key="1">
    <citation type="submission" date="2020-07" db="EMBL/GenBank/DDBJ databases">
        <title>Huge and variable diversity of episymbiotic CPR bacteria and DPANN archaea in groundwater ecosystems.</title>
        <authorList>
            <person name="He C.Y."/>
            <person name="Keren R."/>
            <person name="Whittaker M."/>
            <person name="Farag I.F."/>
            <person name="Doudna J."/>
            <person name="Cate J.H.D."/>
            <person name="Banfield J.F."/>
        </authorList>
    </citation>
    <scope>NUCLEOTIDE SEQUENCE</scope>
    <source>
        <strain evidence="3">NC_groundwater_717_Ag_S-0.2um_59_8</strain>
    </source>
</reference>
<accession>A0A932M0Q4</accession>
<dbReference type="Pfam" id="PF05569">
    <property type="entry name" value="Peptidase_M56"/>
    <property type="match status" value="1"/>
</dbReference>
<keyword evidence="1" id="KW-0812">Transmembrane</keyword>
<keyword evidence="1" id="KW-1133">Transmembrane helix</keyword>
<keyword evidence="1" id="KW-0472">Membrane</keyword>
<dbReference type="Proteomes" id="UP000741360">
    <property type="component" value="Unassembled WGS sequence"/>
</dbReference>
<dbReference type="InterPro" id="IPR008756">
    <property type="entry name" value="Peptidase_M56"/>
</dbReference>
<gene>
    <name evidence="3" type="ORF">HYY65_03530</name>
</gene>
<comment type="caution">
    <text evidence="3">The sequence shown here is derived from an EMBL/GenBank/DDBJ whole genome shotgun (WGS) entry which is preliminary data.</text>
</comment>
<organism evidence="3 4">
    <name type="scientific">Tectimicrobiota bacterium</name>
    <dbReference type="NCBI Taxonomy" id="2528274"/>
    <lineage>
        <taxon>Bacteria</taxon>
        <taxon>Pseudomonadati</taxon>
        <taxon>Nitrospinota/Tectimicrobiota group</taxon>
        <taxon>Candidatus Tectimicrobiota</taxon>
    </lineage>
</organism>
<name>A0A932M0Q4_UNCTE</name>
<protein>
    <submittedName>
        <fullName evidence="3">M56 family metallopeptidase</fullName>
    </submittedName>
</protein>
<feature type="transmembrane region" description="Helical" evidence="1">
    <location>
        <begin position="85"/>
        <end position="104"/>
    </location>
</feature>
<dbReference type="AlphaFoldDB" id="A0A932M0Q4"/>
<dbReference type="PANTHER" id="PTHR34978">
    <property type="entry name" value="POSSIBLE SENSOR-TRANSDUCER PROTEIN BLAR"/>
    <property type="match status" value="1"/>
</dbReference>
<feature type="domain" description="Peptidase M56" evidence="2">
    <location>
        <begin position="164"/>
        <end position="238"/>
    </location>
</feature>
<dbReference type="InterPro" id="IPR052173">
    <property type="entry name" value="Beta-lactam_resp_regulator"/>
</dbReference>
<evidence type="ECO:0000313" key="4">
    <source>
        <dbReference type="Proteomes" id="UP000741360"/>
    </source>
</evidence>
<dbReference type="PANTHER" id="PTHR34978:SF3">
    <property type="entry name" value="SLR0241 PROTEIN"/>
    <property type="match status" value="1"/>
</dbReference>
<sequence length="324" mass="35985">MILDLYVQMVLHSAVSALGVEALLVLWSVREPAQRWRYRLLALLLPVLTVPAFRLLDPSWGSPAFRAGEALFDSRRWLELRVGGVTGRVAVMAVFATSTLGFFLQEVRPLIRELWQEKSPRRAPAEFPDLASALASWRNISPGESPAIEIIDAEEPMSKCKGGKHAAVVLSSGLLNRVDKKELLSILAHEGAHLRKRDHQYGWALLFLRILHAANPIGLLVFRKLGEENENWCDDLSVAATGDPLSLASALVHVYRGTLTNDQHSLEWYRSGGRALGARAREAVIVARIERLMKPRPAGSSRQLEPWRMGVAGVSLTTLLFRVV</sequence>
<proteinExistence type="predicted"/>
<evidence type="ECO:0000256" key="1">
    <source>
        <dbReference type="SAM" id="Phobius"/>
    </source>
</evidence>
<evidence type="ECO:0000259" key="2">
    <source>
        <dbReference type="Pfam" id="PF05569"/>
    </source>
</evidence>